<evidence type="ECO:0000256" key="3">
    <source>
        <dbReference type="ARBA" id="ARBA00022801"/>
    </source>
</evidence>
<proteinExistence type="inferred from homology"/>
<evidence type="ECO:0000256" key="4">
    <source>
        <dbReference type="PIRSR" id="PIRSR001112-1"/>
    </source>
</evidence>
<dbReference type="GO" id="GO:0004301">
    <property type="term" value="F:epoxide hydrolase activity"/>
    <property type="evidence" value="ECO:0007669"/>
    <property type="project" value="TreeGrafter"/>
</dbReference>
<reference evidence="6 7" key="1">
    <citation type="submission" date="2016-04" db="EMBL/GenBank/DDBJ databases">
        <title>Evolutionary innovation and constraint leading to complex multicellularity in the Ascomycota.</title>
        <authorList>
            <person name="Cisse O."/>
            <person name="Nguyen A."/>
            <person name="Hewitt D.A."/>
            <person name="Jedd G."/>
            <person name="Stajich J.E."/>
        </authorList>
    </citation>
    <scope>NUCLEOTIDE SEQUENCE [LARGE SCALE GENOMIC DNA]</scope>
    <source>
        <strain evidence="6 7">DAH-3</strain>
    </source>
</reference>
<dbReference type="InterPro" id="IPR016292">
    <property type="entry name" value="Epoxide_hydrolase"/>
</dbReference>
<dbReference type="EMBL" id="LXFE01003687">
    <property type="protein sequence ID" value="OLL22238.1"/>
    <property type="molecule type" value="Genomic_DNA"/>
</dbReference>
<dbReference type="PANTHER" id="PTHR21661:SF35">
    <property type="entry name" value="EPOXIDE HYDROLASE"/>
    <property type="match status" value="1"/>
</dbReference>
<protein>
    <submittedName>
        <fullName evidence="6">Putative epoxide hydrolase</fullName>
    </submittedName>
</protein>
<feature type="active site" description="Nucleophile" evidence="4">
    <location>
        <position position="183"/>
    </location>
</feature>
<dbReference type="InterPro" id="IPR000639">
    <property type="entry name" value="Epox_hydrolase-like"/>
</dbReference>
<dbReference type="PIRSF" id="PIRSF001112">
    <property type="entry name" value="Epoxide_hydrolase"/>
    <property type="match status" value="1"/>
</dbReference>
<dbReference type="InterPro" id="IPR029058">
    <property type="entry name" value="AB_hydrolase_fold"/>
</dbReference>
<name>A0A1U7LHY3_NEOID</name>
<accession>A0A1U7LHY3</accession>
<dbReference type="InterPro" id="IPR010497">
    <property type="entry name" value="Epoxide_hydro_N"/>
</dbReference>
<sequence>MESHSTLRPFKINVSNEELTILKKKLELSRFPKAVEGAGWEYGVPIDEVKRLQTYWLEKFNWRKIEKRINQYPQFLQSVQVKDHGELDIHFLHKRSSRDDAIPLIFLHGWPGNFWEVEKILDGLTGPTDTSHQAFHVVSASLPGFGFSSHPSKAGFGIPQMADAMNQLMLSIGYVEYVAQGGDIGSFVARRLAYHYPMHCKAIHLNFLIASPPSLIWNPILWLQDHVGWFSKSEWAGIERTKWYFQGNEMGYVRIQGTKPHTLAVGLGDSPIGLLAWIYEKLHSWVDGYDWSEDEILTFVMVHWLSGPEGGVRVYKEFQLSPEILTGGRLWSSVPVGLSTFPKEVFAVPGRWAKNVANIKWHKRHDIGGHFPAIEVPELLVDDIRQYFRKAVKGCVKV</sequence>
<dbReference type="OMA" id="YSAMMVT"/>
<dbReference type="STRING" id="1198029.A0A1U7LHY3"/>
<dbReference type="PRINTS" id="PR00412">
    <property type="entry name" value="EPOXHYDRLASE"/>
</dbReference>
<organism evidence="6 7">
    <name type="scientific">Neolecta irregularis (strain DAH-3)</name>
    <dbReference type="NCBI Taxonomy" id="1198029"/>
    <lineage>
        <taxon>Eukaryota</taxon>
        <taxon>Fungi</taxon>
        <taxon>Dikarya</taxon>
        <taxon>Ascomycota</taxon>
        <taxon>Taphrinomycotina</taxon>
        <taxon>Neolectales</taxon>
        <taxon>Neolectaceae</taxon>
        <taxon>Neolecta</taxon>
    </lineage>
</organism>
<evidence type="ECO:0000256" key="2">
    <source>
        <dbReference type="ARBA" id="ARBA00022797"/>
    </source>
</evidence>
<dbReference type="SUPFAM" id="SSF53474">
    <property type="entry name" value="alpha/beta-Hydrolases"/>
    <property type="match status" value="1"/>
</dbReference>
<comment type="caution">
    <text evidence="6">The sequence shown here is derived from an EMBL/GenBank/DDBJ whole genome shotgun (WGS) entry which is preliminary data.</text>
</comment>
<evidence type="ECO:0000313" key="6">
    <source>
        <dbReference type="EMBL" id="OLL22238.1"/>
    </source>
</evidence>
<feature type="active site" description="Proton acceptor" evidence="4">
    <location>
        <position position="370"/>
    </location>
</feature>
<dbReference type="PANTHER" id="PTHR21661">
    <property type="entry name" value="EPOXIDE HYDROLASE 1-RELATED"/>
    <property type="match status" value="1"/>
</dbReference>
<feature type="domain" description="Epoxide hydrolase N-terminal" evidence="5">
    <location>
        <begin position="8"/>
        <end position="117"/>
    </location>
</feature>
<dbReference type="Pfam" id="PF06441">
    <property type="entry name" value="EHN"/>
    <property type="match status" value="1"/>
</dbReference>
<keyword evidence="3 6" id="KW-0378">Hydrolase</keyword>
<keyword evidence="7" id="KW-1185">Reference proteome</keyword>
<comment type="similarity">
    <text evidence="1">Belongs to the peptidase S33 family.</text>
</comment>
<gene>
    <name evidence="6" type="ORF">NEOLI_003176</name>
</gene>
<feature type="active site" description="Proton donor" evidence="4">
    <location>
        <position position="315"/>
    </location>
</feature>
<dbReference type="AlphaFoldDB" id="A0A1U7LHY3"/>
<dbReference type="Proteomes" id="UP000186594">
    <property type="component" value="Unassembled WGS sequence"/>
</dbReference>
<dbReference type="GO" id="GO:0097176">
    <property type="term" value="P:epoxide metabolic process"/>
    <property type="evidence" value="ECO:0007669"/>
    <property type="project" value="TreeGrafter"/>
</dbReference>
<evidence type="ECO:0000256" key="1">
    <source>
        <dbReference type="ARBA" id="ARBA00010088"/>
    </source>
</evidence>
<evidence type="ECO:0000313" key="7">
    <source>
        <dbReference type="Proteomes" id="UP000186594"/>
    </source>
</evidence>
<evidence type="ECO:0000259" key="5">
    <source>
        <dbReference type="Pfam" id="PF06441"/>
    </source>
</evidence>
<dbReference type="OrthoDB" id="7130006at2759"/>
<dbReference type="Gene3D" id="3.40.50.1820">
    <property type="entry name" value="alpha/beta hydrolase"/>
    <property type="match status" value="1"/>
</dbReference>
<keyword evidence="2" id="KW-0058">Aromatic hydrocarbons catabolism</keyword>